<evidence type="ECO:0000313" key="2">
    <source>
        <dbReference type="EMBL" id="VDI35740.1"/>
    </source>
</evidence>
<dbReference type="SUPFAM" id="SSF56672">
    <property type="entry name" value="DNA/RNA polymerases"/>
    <property type="match status" value="1"/>
</dbReference>
<keyword evidence="3" id="KW-1185">Reference proteome</keyword>
<feature type="domain" description="Reverse transcriptase" evidence="1">
    <location>
        <begin position="1"/>
        <end position="88"/>
    </location>
</feature>
<gene>
    <name evidence="2" type="ORF">MGAL_10B066572</name>
</gene>
<evidence type="ECO:0000259" key="1">
    <source>
        <dbReference type="PROSITE" id="PS50878"/>
    </source>
</evidence>
<organism evidence="2 3">
    <name type="scientific">Mytilus galloprovincialis</name>
    <name type="common">Mediterranean mussel</name>
    <dbReference type="NCBI Taxonomy" id="29158"/>
    <lineage>
        <taxon>Eukaryota</taxon>
        <taxon>Metazoa</taxon>
        <taxon>Spiralia</taxon>
        <taxon>Lophotrochozoa</taxon>
        <taxon>Mollusca</taxon>
        <taxon>Bivalvia</taxon>
        <taxon>Autobranchia</taxon>
        <taxon>Pteriomorphia</taxon>
        <taxon>Mytilida</taxon>
        <taxon>Mytiloidea</taxon>
        <taxon>Mytilidae</taxon>
        <taxon>Mytilinae</taxon>
        <taxon>Mytilus</taxon>
    </lineage>
</organism>
<proteinExistence type="predicted"/>
<evidence type="ECO:0000313" key="3">
    <source>
        <dbReference type="Proteomes" id="UP000596742"/>
    </source>
</evidence>
<sequence length="104" mass="12236">MGIPVENEIIRILLYADDIALVTENERDRQVVLDVLNKWCEKWRLNVNSAKSSYALPEVEFHDHQYSKLEMNNYNHLSNTSTWALFLARDLSILLQRMHLPKPV</sequence>
<dbReference type="InterPro" id="IPR043128">
    <property type="entry name" value="Rev_trsase/Diguanyl_cyclase"/>
</dbReference>
<dbReference type="OrthoDB" id="6152395at2759"/>
<accession>A0A8B6EKM0</accession>
<dbReference type="PROSITE" id="PS50878">
    <property type="entry name" value="RT_POL"/>
    <property type="match status" value="1"/>
</dbReference>
<dbReference type="Proteomes" id="UP000596742">
    <property type="component" value="Unassembled WGS sequence"/>
</dbReference>
<dbReference type="EMBL" id="UYJE01005269">
    <property type="protein sequence ID" value="VDI35740.1"/>
    <property type="molecule type" value="Genomic_DNA"/>
</dbReference>
<name>A0A8B6EKM0_MYTGA</name>
<dbReference type="Gene3D" id="3.30.70.270">
    <property type="match status" value="1"/>
</dbReference>
<protein>
    <recommendedName>
        <fullName evidence="1">Reverse transcriptase domain-containing protein</fullName>
    </recommendedName>
</protein>
<dbReference type="InterPro" id="IPR000477">
    <property type="entry name" value="RT_dom"/>
</dbReference>
<reference evidence="2" key="1">
    <citation type="submission" date="2018-11" db="EMBL/GenBank/DDBJ databases">
        <authorList>
            <person name="Alioto T."/>
            <person name="Alioto T."/>
        </authorList>
    </citation>
    <scope>NUCLEOTIDE SEQUENCE</scope>
</reference>
<feature type="non-terminal residue" evidence="2">
    <location>
        <position position="104"/>
    </location>
</feature>
<dbReference type="Pfam" id="PF00078">
    <property type="entry name" value="RVT_1"/>
    <property type="match status" value="1"/>
</dbReference>
<dbReference type="InterPro" id="IPR043502">
    <property type="entry name" value="DNA/RNA_pol_sf"/>
</dbReference>
<dbReference type="AlphaFoldDB" id="A0A8B6EKM0"/>
<comment type="caution">
    <text evidence="2">The sequence shown here is derived from an EMBL/GenBank/DDBJ whole genome shotgun (WGS) entry which is preliminary data.</text>
</comment>